<evidence type="ECO:0000313" key="2">
    <source>
        <dbReference type="Proteomes" id="UP001154078"/>
    </source>
</evidence>
<dbReference type="EMBL" id="OV121139">
    <property type="protein sequence ID" value="CAH0562829.1"/>
    <property type="molecule type" value="Genomic_DNA"/>
</dbReference>
<dbReference type="OrthoDB" id="10260567at2759"/>
<evidence type="ECO:0000313" key="1">
    <source>
        <dbReference type="EMBL" id="CAH0562829.1"/>
    </source>
</evidence>
<organism evidence="1 2">
    <name type="scientific">Brassicogethes aeneus</name>
    <name type="common">Rape pollen beetle</name>
    <name type="synonym">Meligethes aeneus</name>
    <dbReference type="NCBI Taxonomy" id="1431903"/>
    <lineage>
        <taxon>Eukaryota</taxon>
        <taxon>Metazoa</taxon>
        <taxon>Ecdysozoa</taxon>
        <taxon>Arthropoda</taxon>
        <taxon>Hexapoda</taxon>
        <taxon>Insecta</taxon>
        <taxon>Pterygota</taxon>
        <taxon>Neoptera</taxon>
        <taxon>Endopterygota</taxon>
        <taxon>Coleoptera</taxon>
        <taxon>Polyphaga</taxon>
        <taxon>Cucujiformia</taxon>
        <taxon>Nitidulidae</taxon>
        <taxon>Meligethinae</taxon>
        <taxon>Brassicogethes</taxon>
    </lineage>
</organism>
<dbReference type="AlphaFoldDB" id="A0A9P0FPV3"/>
<proteinExistence type="predicted"/>
<sequence>MKKVRKREGQGLLQKRIKIVHTMQTMRKDEDEDMFETKTIIIGLNIMIQAWYEEMINDRNKLTVDVIVGCGGGNRIWGKELKHVQLSDVQCSSGKYFIIIITLKQSSKVCRTFEAKSLPSASMYIFQLHERFEVRCNSSLPNSIIAHRYKIHDSDKESDNIKEEVTFLKKIKISHTMETMRKDDIDWFETNRGGISWG</sequence>
<keyword evidence="2" id="KW-1185">Reference proteome</keyword>
<reference evidence="1" key="1">
    <citation type="submission" date="2021-12" db="EMBL/GenBank/DDBJ databases">
        <authorList>
            <person name="King R."/>
        </authorList>
    </citation>
    <scope>NUCLEOTIDE SEQUENCE</scope>
</reference>
<protein>
    <submittedName>
        <fullName evidence="1">Uncharacterized protein</fullName>
    </submittedName>
</protein>
<name>A0A9P0FPV3_BRAAE</name>
<accession>A0A9P0FPV3</accession>
<gene>
    <name evidence="1" type="ORF">MELIAE_LOCUS11849</name>
</gene>
<dbReference type="Proteomes" id="UP001154078">
    <property type="component" value="Chromosome 8"/>
</dbReference>